<evidence type="ECO:0000313" key="3">
    <source>
        <dbReference type="Proteomes" id="UP000010471"/>
    </source>
</evidence>
<dbReference type="HOGENOM" id="CLU_2343567_0_0_3"/>
<keyword evidence="1" id="KW-0732">Signal</keyword>
<feature type="chain" id="PRO_5003937461" description="Lipoprotein" evidence="1">
    <location>
        <begin position="23"/>
        <end position="97"/>
    </location>
</feature>
<evidence type="ECO:0008006" key="4">
    <source>
        <dbReference type="Google" id="ProtNLM"/>
    </source>
</evidence>
<organism evidence="2 3">
    <name type="scientific">Allocoleopsis franciscana PCC 7113</name>
    <dbReference type="NCBI Taxonomy" id="1173027"/>
    <lineage>
        <taxon>Bacteria</taxon>
        <taxon>Bacillati</taxon>
        <taxon>Cyanobacteriota</taxon>
        <taxon>Cyanophyceae</taxon>
        <taxon>Coleofasciculales</taxon>
        <taxon>Coleofasciculaceae</taxon>
        <taxon>Allocoleopsis</taxon>
        <taxon>Allocoleopsis franciscana</taxon>
    </lineage>
</organism>
<dbReference type="KEGG" id="mic:Mic7113_1769"/>
<reference evidence="2 3" key="1">
    <citation type="submission" date="2012-06" db="EMBL/GenBank/DDBJ databases">
        <title>Finished chromosome of genome of Microcoleus sp. PCC 7113.</title>
        <authorList>
            <consortium name="US DOE Joint Genome Institute"/>
            <person name="Gugger M."/>
            <person name="Coursin T."/>
            <person name="Rippka R."/>
            <person name="Tandeau De Marsac N."/>
            <person name="Huntemann M."/>
            <person name="Wei C.-L."/>
            <person name="Han J."/>
            <person name="Detter J.C."/>
            <person name="Han C."/>
            <person name="Tapia R."/>
            <person name="Chen A."/>
            <person name="Kyrpides N."/>
            <person name="Mavromatis K."/>
            <person name="Markowitz V."/>
            <person name="Szeto E."/>
            <person name="Ivanova N."/>
            <person name="Pagani I."/>
            <person name="Pati A."/>
            <person name="Goodwin L."/>
            <person name="Nordberg H.P."/>
            <person name="Cantor M.N."/>
            <person name="Hua S.X."/>
            <person name="Woyke T."/>
            <person name="Kerfeld C.A."/>
        </authorList>
    </citation>
    <scope>NUCLEOTIDE SEQUENCE [LARGE SCALE GENOMIC DNA]</scope>
    <source>
        <strain evidence="2 3">PCC 7113</strain>
    </source>
</reference>
<dbReference type="Proteomes" id="UP000010471">
    <property type="component" value="Chromosome"/>
</dbReference>
<dbReference type="RefSeq" id="WP_015181780.1">
    <property type="nucleotide sequence ID" value="NC_019738.1"/>
</dbReference>
<evidence type="ECO:0000256" key="1">
    <source>
        <dbReference type="SAM" id="SignalP"/>
    </source>
</evidence>
<accession>K9WBN5</accession>
<gene>
    <name evidence="2" type="ORF">Mic7113_1769</name>
</gene>
<name>K9WBN5_9CYAN</name>
<keyword evidence="3" id="KW-1185">Reference proteome</keyword>
<proteinExistence type="predicted"/>
<dbReference type="PROSITE" id="PS51257">
    <property type="entry name" value="PROKAR_LIPOPROTEIN"/>
    <property type="match status" value="1"/>
</dbReference>
<dbReference type="EMBL" id="CP003630">
    <property type="protein sequence ID" value="AFZ17628.1"/>
    <property type="molecule type" value="Genomic_DNA"/>
</dbReference>
<feature type="signal peptide" evidence="1">
    <location>
        <begin position="1"/>
        <end position="22"/>
    </location>
</feature>
<dbReference type="AlphaFoldDB" id="K9WBN5"/>
<sequence>MLKHIPSLIVLSLLLTSCSSHTDKIKQQLGDKFDNQVYENAGGEVKSKDRYDTFCKAIKQKKHNKASLQFKALKEINNNKDLQLVNAEINLADKDCK</sequence>
<protein>
    <recommendedName>
        <fullName evidence="4">Lipoprotein</fullName>
    </recommendedName>
</protein>
<evidence type="ECO:0000313" key="2">
    <source>
        <dbReference type="EMBL" id="AFZ17628.1"/>
    </source>
</evidence>